<evidence type="ECO:0000313" key="4">
    <source>
        <dbReference type="Proteomes" id="UP000315496"/>
    </source>
</evidence>
<feature type="transmembrane region" description="Helical" evidence="2">
    <location>
        <begin position="2367"/>
        <end position="2385"/>
    </location>
</feature>
<feature type="transmembrane region" description="Helical" evidence="2">
    <location>
        <begin position="301"/>
        <end position="321"/>
    </location>
</feature>
<feature type="transmembrane region" description="Helical" evidence="2">
    <location>
        <begin position="20"/>
        <end position="39"/>
    </location>
</feature>
<keyword evidence="2" id="KW-0812">Transmembrane</keyword>
<dbReference type="Proteomes" id="UP000315496">
    <property type="component" value="Chromosome 1"/>
</dbReference>
<sequence>MDTALLERLRQTGAQQRASLHIGGVGFLVFYVLFVIQMAGTYDSIFFAKSPLVCVLSLDMSNLQSPLFIPYTKGYLGVFVLTLLFSLILSVTYILIITVPQCVSIASTPLNYIISLLSATTFRPMLLNLWPVLRMGTRYDLLGSSAAAISPEAFGCSSNDERSCLTLTILQLLIMVVSLVHIIVGCLAIRNIAWVDFGTRMTTAVISGRLLLPYYLFLVVNTILSLIRWPVLFFYRDSYIAGLQLVLSLFLLTYSLHIHAFITLLPNVAFTYFAAYCTFNASINLLISNGSNVSISMSKSISVWVFIIGYILLLLASYFIAGLRQRHLIGRTIRFLLQTRRKGMVTGEPFGLEEVFLPPPPLLRILLIPVIVFYSICLFIMYPFMILTKGWAASLSQRFMFYLSRRSYYSSTSDNKPYLDKFLTLKATRSTPILSYLAQLIQYRQLTFIEMLIIRQYVKDSTEWLLDDARDDRDDLYFCTSDDTIQISTYLARSFKQTLLHSTFQGEWVPNQACSYNYYFLSQIYLILASQRPNTCVAPLIYFSLLGNLLHQHEKVAQGVTALILHGVSPTVNVDATNAEVDTSYRRSAEQRAFLHFLLKNRAELIRHLNENIDLYVDDLIALYQSLDSTLPLSPEVSAMIDTLHVRILSGYLAAQSYSFNDRSIRSIWRSRLGIITTRLSCLVSERKKNQLPWTSTSIIQSVENTGFRITSWDSSTMSALLKIYARNSNGNTNDSTMDIKKQELEYTQALVQTFVEFMQKRYTDVNVAFQNFYIFRTLFGEIQSAFYTIQRRYKSDPIHYILHLMLYLFLPLIPTTSYRYRALLKLYKNTNLVVMDDGNPFYLRHHINVVLTSKRYDSPNILSRQKRYSRSVCPHGLQGDNIVGNRYLIESSLRLGKAESRIPLEASEYEVNVSGDIYHRLLREFQHLMEQLRLANGDKKFPLKRRGVVSQTSRLIKRIPTTNDIYLGVMRKDYLRAVILMKDYQEYKALTLHTQRRCYVAGRILLSLVFFSLIVTIIIICRRYMQLQIIGFQETELKVSNHIRRFDEIYRLSQTLVSLPSSFSNIMHPMFQRIKSVLYLPELQYTVLSPALPIHLNYSAGMRPGISQAWSLTRLLAEIISTLEYVTGNGLRLIEDLTAVEYTKDSWLTPLQGKLTYALVCTRQYLNHMANYGMGLSTAGFGSVKYNPWIFTCAVFLLFSVCGLVFIPLSSFDHFQRDFSILLNLLISLPQRVSCSVVNYWSRRNLSRLRLVDIFHDNLPAYCECLMRDIRTYAGSDGKHPPTENQLLTRKRYDKQFRALLSKFIVQHSESQSLGRNKTRMIERYFRFQKRYAQVIDLADAQMHEKDDLGELHETDDTRTDTDSIAEQGGKHIRSNDLRLGAAEYRKLIRSVRTQSIQLIDNDRILTRSMRLAASRARKTRRGCPNTCRFKGRTITPLLKDSGDSWIFNPPQNPEGEEDRMKSSTHSTHSPRKKTRRDLHIKPLNKKVYLSLICMIHLLLLFALLITLAFIQLLSNILENMHNKDFKCLLFSEGLYDLSQELAYGQLVRGFITTGDDKFRTEYYKVTAQHNITRIVEDVLADTYAMSGRSWFFMNILQHYYAIILEIRRLHDIGLFLAITANYKTEELLLHDAGTNDDIFLPKDFFMDMIRTSLAYNFTNESLDSESMRNYASFFPADDTLGAIVDALDLSEYTTIIEDVRQSPDERRRRAFGTINSRYYFALVGMHHTVATSLLQELSRLRTLSFIDELIDDNPGYIPFFQRYFVSFVRASLGERFSALNAFYSGDFVTGALPFGSYYRAHVPDTSDIRIVLSTLPKLDKTEENQEAVQKVLERRLDTDFDSELMLERYAFQYIRNVCIGGLVLSFTLYLTLILVTQKAVQMRLRIIKIVSLTLIGLVYTMILILFLHINVKMSQAKNPGYVNALMDVWAEYHSLFDWLDQLSFKTTLLALAMKKPGISSTMSDSLLLDLMTELQTGMGLTVGSYDPVHPDMYVIGLSYFRDTHPEFETDSELIDAFLVNNTIYVDNDPSKGFMPDSLTSLFEKKSSLPIFFLSDSHFQQTTRLVYLIPEEATDEYFNSLKIIQHETLNDLLTWVRSNSNGTSLVADNSFLYSYIPPRRTTFLQTSTLTALNTLPQVAMEYIATIRRILGYYVIWRDSTDMKDILNAHTVYHTLGLKYILDAPPGYAESLLLSIPENGNQYVSNVSLGSYGVTRLTSYVPYANSTNAASLATLHVESQTFVRLQLRMHELFSSVHLSAVQTIGDLFMQWSLQSRFFSSVFIVVPYVICLTILFMAFLILHVLSHQNLRMPPSFLKNQELSLVSRHALFRQNRRYAISHFIICVLIVALAISSTCFIFLVQYLEAAVIYSTSVIKNLVGVLHSIRMIQSQYIELLTCLITPASTCGLFQLGLLFKELDKSMERLHDVLGPFQIIANVDTPHPQTTRVKDNLLQQTIYRQNTPLKIFRSTEFSLDNALLLDPKLAGVFYSGLNGTDANNVSTAISFIQLVASYIQDGNIFRALSLIALDKADVMNLVEPFSYMQDLVRTNISNPVYELVRDLMEDRSVVNYNYFDVDTLKDSLFSRSLLQVVSTLRQNTETLANLMLDTDHIEYKSDLLNSLAMGLDTSVVKNYLYGKDRIQTTVQALTFDLAYLNVFMGKAEETLVAKQVDTLVVRHKWVHNMLWIILILTLAIVIVFLPMLRMISDIALLRRVLQLIPREKYRDLPPQYRILLYDSRRKGFGLNS</sequence>
<evidence type="ECO:0000256" key="1">
    <source>
        <dbReference type="SAM" id="MobiDB-lite"/>
    </source>
</evidence>
<gene>
    <name evidence="3" type="ORF">GMRT_14261</name>
</gene>
<accession>A0A4Z1T3H8</accession>
<feature type="transmembrane region" description="Helical" evidence="2">
    <location>
        <begin position="1222"/>
        <end position="1242"/>
    </location>
</feature>
<feature type="transmembrane region" description="Helical" evidence="2">
    <location>
        <begin position="2277"/>
        <end position="2301"/>
    </location>
</feature>
<feature type="transmembrane region" description="Helical" evidence="2">
    <location>
        <begin position="2684"/>
        <end position="2703"/>
    </location>
</feature>
<feature type="transmembrane region" description="Helical" evidence="2">
    <location>
        <begin position="242"/>
        <end position="262"/>
    </location>
</feature>
<name>A0A4Z1T3H8_GIAMU</name>
<feature type="transmembrane region" description="Helical" evidence="2">
    <location>
        <begin position="1001"/>
        <end position="1022"/>
    </location>
</feature>
<keyword evidence="2" id="KW-1133">Transmembrane helix</keyword>
<feature type="region of interest" description="Disordered" evidence="1">
    <location>
        <begin position="1446"/>
        <end position="1477"/>
    </location>
</feature>
<feature type="transmembrane region" description="Helical" evidence="2">
    <location>
        <begin position="1889"/>
        <end position="1911"/>
    </location>
</feature>
<feature type="transmembrane region" description="Helical" evidence="2">
    <location>
        <begin position="2336"/>
        <end position="2361"/>
    </location>
</feature>
<evidence type="ECO:0000256" key="2">
    <source>
        <dbReference type="SAM" id="Phobius"/>
    </source>
</evidence>
<comment type="caution">
    <text evidence="3">The sequence shown here is derived from an EMBL/GenBank/DDBJ whole genome shotgun (WGS) entry which is preliminary data.</text>
</comment>
<reference evidence="3 4" key="1">
    <citation type="submission" date="2019-05" db="EMBL/GenBank/DDBJ databases">
        <title>The compact genome of Giardia muris reveals important steps in the evolution of intestinal protozoan parasites.</title>
        <authorList>
            <person name="Xu F."/>
            <person name="Jimenez-Gonzalez A."/>
            <person name="Einarsson E."/>
            <person name="Astvaldsson A."/>
            <person name="Peirasmaki D."/>
            <person name="Eckmann L."/>
            <person name="Andersson J.O."/>
            <person name="Svard S.G."/>
            <person name="Jerlstrom-Hultqvist J."/>
        </authorList>
    </citation>
    <scope>NUCLEOTIDE SEQUENCE [LARGE SCALE GENOMIC DNA]</scope>
    <source>
        <strain evidence="3 4">Roberts-Thomson</strain>
    </source>
</reference>
<dbReference type="EMBL" id="VDLU01000001">
    <property type="protein sequence ID" value="TNJ30198.1"/>
    <property type="molecule type" value="Genomic_DNA"/>
</dbReference>
<feature type="transmembrane region" description="Helical" evidence="2">
    <location>
        <begin position="1190"/>
        <end position="1210"/>
    </location>
</feature>
<feature type="transmembrane region" description="Helical" evidence="2">
    <location>
        <begin position="172"/>
        <end position="194"/>
    </location>
</feature>
<protein>
    <submittedName>
        <fullName evidence="3">Uncharacterized protein</fullName>
    </submittedName>
</protein>
<keyword evidence="2" id="KW-0472">Membrane</keyword>
<feature type="transmembrane region" description="Helical" evidence="2">
    <location>
        <begin position="1489"/>
        <end position="1515"/>
    </location>
</feature>
<feature type="transmembrane region" description="Helical" evidence="2">
    <location>
        <begin position="1855"/>
        <end position="1877"/>
    </location>
</feature>
<feature type="transmembrane region" description="Helical" evidence="2">
    <location>
        <begin position="75"/>
        <end position="98"/>
    </location>
</feature>
<dbReference type="OrthoDB" id="10333467at2759"/>
<organism evidence="3 4">
    <name type="scientific">Giardia muris</name>
    <dbReference type="NCBI Taxonomy" id="5742"/>
    <lineage>
        <taxon>Eukaryota</taxon>
        <taxon>Metamonada</taxon>
        <taxon>Diplomonadida</taxon>
        <taxon>Hexamitidae</taxon>
        <taxon>Giardiinae</taxon>
        <taxon>Giardia</taxon>
    </lineage>
</organism>
<dbReference type="VEuPathDB" id="GiardiaDB:GMRT_14261"/>
<feature type="transmembrane region" description="Helical" evidence="2">
    <location>
        <begin position="2392"/>
        <end position="2415"/>
    </location>
</feature>
<proteinExistence type="predicted"/>
<feature type="transmembrane region" description="Helical" evidence="2">
    <location>
        <begin position="214"/>
        <end position="235"/>
    </location>
</feature>
<evidence type="ECO:0000313" key="3">
    <source>
        <dbReference type="EMBL" id="TNJ30198.1"/>
    </source>
</evidence>
<feature type="transmembrane region" description="Helical" evidence="2">
    <location>
        <begin position="365"/>
        <end position="388"/>
    </location>
</feature>
<keyword evidence="4" id="KW-1185">Reference proteome</keyword>
<feature type="transmembrane region" description="Helical" evidence="2">
    <location>
        <begin position="110"/>
        <end position="130"/>
    </location>
</feature>
<feature type="transmembrane region" description="Helical" evidence="2">
    <location>
        <begin position="268"/>
        <end position="289"/>
    </location>
</feature>